<protein>
    <submittedName>
        <fullName evidence="2">Histone H3.v1-like</fullName>
    </submittedName>
</protein>
<comment type="caution">
    <text evidence="2">The sequence shown here is derived from an EMBL/GenBank/DDBJ whole genome shotgun (WGS) entry which is preliminary data.</text>
</comment>
<keyword evidence="3" id="KW-1185">Reference proteome</keyword>
<feature type="compositionally biased region" description="Basic and acidic residues" evidence="1">
    <location>
        <begin position="54"/>
        <end position="65"/>
    </location>
</feature>
<reference evidence="2 3" key="3">
    <citation type="submission" date="2019-11" db="EMBL/GenBank/DDBJ databases">
        <title>A de novo genome assembly of a pear dwarfing rootstock.</title>
        <authorList>
            <person name="Wang F."/>
            <person name="Wang J."/>
            <person name="Li S."/>
            <person name="Zhang Y."/>
            <person name="Fang M."/>
            <person name="Ma L."/>
            <person name="Zhao Y."/>
            <person name="Jiang S."/>
        </authorList>
    </citation>
    <scope>NUCLEOTIDE SEQUENCE [LARGE SCALE GENOMIC DNA]</scope>
    <source>
        <strain evidence="2">S2</strain>
        <tissue evidence="2">Leaf</tissue>
    </source>
</reference>
<feature type="compositionally biased region" description="Acidic residues" evidence="1">
    <location>
        <begin position="66"/>
        <end position="86"/>
    </location>
</feature>
<reference evidence="2 3" key="1">
    <citation type="submission" date="2019-09" db="EMBL/GenBank/DDBJ databases">
        <authorList>
            <person name="Ou C."/>
        </authorList>
    </citation>
    <scope>NUCLEOTIDE SEQUENCE [LARGE SCALE GENOMIC DNA]</scope>
    <source>
        <strain evidence="2">S2</strain>
        <tissue evidence="2">Leaf</tissue>
    </source>
</reference>
<dbReference type="AlphaFoldDB" id="A0A5N5GJF9"/>
<organism evidence="2 3">
    <name type="scientific">Pyrus ussuriensis x Pyrus communis</name>
    <dbReference type="NCBI Taxonomy" id="2448454"/>
    <lineage>
        <taxon>Eukaryota</taxon>
        <taxon>Viridiplantae</taxon>
        <taxon>Streptophyta</taxon>
        <taxon>Embryophyta</taxon>
        <taxon>Tracheophyta</taxon>
        <taxon>Spermatophyta</taxon>
        <taxon>Magnoliopsida</taxon>
        <taxon>eudicotyledons</taxon>
        <taxon>Gunneridae</taxon>
        <taxon>Pentapetalae</taxon>
        <taxon>rosids</taxon>
        <taxon>fabids</taxon>
        <taxon>Rosales</taxon>
        <taxon>Rosaceae</taxon>
        <taxon>Amygdaloideae</taxon>
        <taxon>Maleae</taxon>
        <taxon>Pyrus</taxon>
    </lineage>
</organism>
<sequence length="99" mass="11394">MQQATIDFFNDMEDHGSTRFHHGHGKLEVPHNSLLAVKTKIQTPENFNNSSSTGEEKTCKFKANADLEDEDEKQDYEEEEEEEDDEKSNGMARGRGFER</sequence>
<dbReference type="Proteomes" id="UP000327157">
    <property type="component" value="Chromosome 3"/>
</dbReference>
<evidence type="ECO:0000313" key="2">
    <source>
        <dbReference type="EMBL" id="KAB2615665.1"/>
    </source>
</evidence>
<name>A0A5N5GJF9_9ROSA</name>
<feature type="region of interest" description="Disordered" evidence="1">
    <location>
        <begin position="42"/>
        <end position="99"/>
    </location>
</feature>
<evidence type="ECO:0000256" key="1">
    <source>
        <dbReference type="SAM" id="MobiDB-lite"/>
    </source>
</evidence>
<dbReference type="OrthoDB" id="696786at2759"/>
<evidence type="ECO:0000313" key="3">
    <source>
        <dbReference type="Proteomes" id="UP000327157"/>
    </source>
</evidence>
<feature type="compositionally biased region" description="Polar residues" evidence="1">
    <location>
        <begin position="42"/>
        <end position="53"/>
    </location>
</feature>
<gene>
    <name evidence="2" type="ORF">D8674_022253</name>
</gene>
<reference evidence="3" key="2">
    <citation type="submission" date="2019-10" db="EMBL/GenBank/DDBJ databases">
        <title>A de novo genome assembly of a pear dwarfing rootstock.</title>
        <authorList>
            <person name="Wang F."/>
            <person name="Wang J."/>
            <person name="Li S."/>
            <person name="Zhang Y."/>
            <person name="Fang M."/>
            <person name="Ma L."/>
            <person name="Zhao Y."/>
            <person name="Jiang S."/>
        </authorList>
    </citation>
    <scope>NUCLEOTIDE SEQUENCE [LARGE SCALE GENOMIC DNA]</scope>
</reference>
<accession>A0A5N5GJF9</accession>
<proteinExistence type="predicted"/>
<dbReference type="EMBL" id="SMOL01000402">
    <property type="protein sequence ID" value="KAB2615665.1"/>
    <property type="molecule type" value="Genomic_DNA"/>
</dbReference>